<comment type="caution">
    <text evidence="1">The sequence shown here is derived from an EMBL/GenBank/DDBJ whole genome shotgun (WGS) entry which is preliminary data.</text>
</comment>
<keyword evidence="2" id="KW-1185">Reference proteome</keyword>
<dbReference type="Proteomes" id="UP000634522">
    <property type="component" value="Unassembled WGS sequence"/>
</dbReference>
<gene>
    <name evidence="1" type="ORF">GPA27_25630</name>
</gene>
<reference evidence="1 2" key="1">
    <citation type="submission" date="2019-12" db="EMBL/GenBank/DDBJ databases">
        <title>Comparative genomics gives insights into the taxonomy of the Azoarcus-Aromatoleum group and reveals separate origins of nif in the plant-associated Azoarcus and non-plant-associated Aromatoleum sub-groups.</title>
        <authorList>
            <person name="Lafos M."/>
            <person name="Maluk M."/>
            <person name="Batista M."/>
            <person name="Junghare M."/>
            <person name="Carmona M."/>
            <person name="Faoro H."/>
            <person name="Cruz L.M."/>
            <person name="Battistoni F."/>
            <person name="De Souza E."/>
            <person name="Pedrosa F."/>
            <person name="Chen W.-M."/>
            <person name="Poole P.S."/>
            <person name="Dixon R.A."/>
            <person name="James E.K."/>
        </authorList>
    </citation>
    <scope>NUCLEOTIDE SEQUENCE [LARGE SCALE GENOMIC DNA]</scope>
    <source>
        <strain evidence="1 2">T</strain>
    </source>
</reference>
<sequence>MSITVMVQTSLPKDLILRLQAKSEMPAVEGLAGILSRVLDEHDKAYPNQTKHVVLSVPVQQEPKVFKTQRGFELPVGLELFAEYDGKHLTAKVTAGGIEYKGKTYEVSPSAFAAKKDCGASDTAASTNGWKFWMFKKDGRAQFIDALRPPVGK</sequence>
<dbReference type="RefSeq" id="WP_169143284.1">
    <property type="nucleotide sequence ID" value="NZ_WTVS01000098.1"/>
</dbReference>
<evidence type="ECO:0000313" key="1">
    <source>
        <dbReference type="EMBL" id="NMG00769.1"/>
    </source>
</evidence>
<dbReference type="EMBL" id="WTVS01000098">
    <property type="protein sequence ID" value="NMG00769.1"/>
    <property type="molecule type" value="Genomic_DNA"/>
</dbReference>
<accession>A0ABX1NN40</accession>
<protein>
    <submittedName>
        <fullName evidence="1">DUF2924 domain-containing protein</fullName>
    </submittedName>
</protein>
<evidence type="ECO:0000313" key="2">
    <source>
        <dbReference type="Proteomes" id="UP000634522"/>
    </source>
</evidence>
<name>A0ABX1NN40_9RHOO</name>
<proteinExistence type="predicted"/>
<organism evidence="1 2">
    <name type="scientific">Aromatoleum toluolicum</name>
    <dbReference type="NCBI Taxonomy" id="90060"/>
    <lineage>
        <taxon>Bacteria</taxon>
        <taxon>Pseudomonadati</taxon>
        <taxon>Pseudomonadota</taxon>
        <taxon>Betaproteobacteria</taxon>
        <taxon>Rhodocyclales</taxon>
        <taxon>Rhodocyclaceae</taxon>
        <taxon>Aromatoleum</taxon>
    </lineage>
</organism>